<dbReference type="Proteomes" id="UP001234297">
    <property type="component" value="Chromosome 1"/>
</dbReference>
<protein>
    <submittedName>
        <fullName evidence="1">Uncharacterized protein</fullName>
    </submittedName>
</protein>
<name>A0ACC2MUJ2_PERAE</name>
<dbReference type="EMBL" id="CM056809">
    <property type="protein sequence ID" value="KAJ8649101.1"/>
    <property type="molecule type" value="Genomic_DNA"/>
</dbReference>
<evidence type="ECO:0000313" key="2">
    <source>
        <dbReference type="Proteomes" id="UP001234297"/>
    </source>
</evidence>
<evidence type="ECO:0000313" key="1">
    <source>
        <dbReference type="EMBL" id="KAJ8649101.1"/>
    </source>
</evidence>
<gene>
    <name evidence="1" type="ORF">MRB53_002124</name>
</gene>
<sequence>MEAISNFPSNPVKPHINPCRNYIFSRFPIDSRSPNACRSFRFSNVNLSLNSVKKQRRPFPCSCNLSKTASLDRETFDVVVVGAGIIGLTIARQLLLGSDLSVAVVDAKMPCYGATGAGQGYIWMTHKTPGSDRWELSLRSKQLWGLLADSIQTQGMDPSQVLGWKKTGSLLLGRTPDELAMLENRVKQLSEAGLRAEYLSAADLLSLEPALEGGNVGGAAFLPDDCQLDAHRTVEFIEKGNKYFASHGRYAEFYHNPVISLLRSAQNGEVEGVQTSKKILYSKCALVIAAGAWSGSLMQSLVKDSDIVLDVPVKPRKGHLLVLENFNQFELKHGLMEAGYADHKIVKPLPSSASGVTEEEQTLTSISMTATTDSMGNLVLGSSRQFTGFSTDVEESIINRIWERAGVFFPTLRELSLPNFVRSRKIRVGLRPYMIDGKPLIGPIPGIPKVFLATGHEGEGLCTALGTAEMIGDMILGNTGKVDWAPFSVQGRCCT</sequence>
<comment type="caution">
    <text evidence="1">The sequence shown here is derived from an EMBL/GenBank/DDBJ whole genome shotgun (WGS) entry which is preliminary data.</text>
</comment>
<proteinExistence type="predicted"/>
<organism evidence="1 2">
    <name type="scientific">Persea americana</name>
    <name type="common">Avocado</name>
    <dbReference type="NCBI Taxonomy" id="3435"/>
    <lineage>
        <taxon>Eukaryota</taxon>
        <taxon>Viridiplantae</taxon>
        <taxon>Streptophyta</taxon>
        <taxon>Embryophyta</taxon>
        <taxon>Tracheophyta</taxon>
        <taxon>Spermatophyta</taxon>
        <taxon>Magnoliopsida</taxon>
        <taxon>Magnoliidae</taxon>
        <taxon>Laurales</taxon>
        <taxon>Lauraceae</taxon>
        <taxon>Persea</taxon>
    </lineage>
</organism>
<reference evidence="1 2" key="1">
    <citation type="journal article" date="2022" name="Hortic Res">
        <title>A haplotype resolved chromosomal level avocado genome allows analysis of novel avocado genes.</title>
        <authorList>
            <person name="Nath O."/>
            <person name="Fletcher S.J."/>
            <person name="Hayward A."/>
            <person name="Shaw L.M."/>
            <person name="Masouleh A.K."/>
            <person name="Furtado A."/>
            <person name="Henry R.J."/>
            <person name="Mitter N."/>
        </authorList>
    </citation>
    <scope>NUCLEOTIDE SEQUENCE [LARGE SCALE GENOMIC DNA]</scope>
    <source>
        <strain evidence="2">cv. Hass</strain>
    </source>
</reference>
<accession>A0ACC2MUJ2</accession>
<keyword evidence="2" id="KW-1185">Reference proteome</keyword>